<dbReference type="Gene3D" id="3.40.50.450">
    <property type="match status" value="1"/>
</dbReference>
<dbReference type="InterPro" id="IPR039470">
    <property type="entry name" value="Nuc_deoxyri_tr2"/>
</dbReference>
<dbReference type="Pfam" id="PF15891">
    <property type="entry name" value="Nuc_deoxyri_tr2"/>
    <property type="match status" value="1"/>
</dbReference>
<reference evidence="1 2" key="1">
    <citation type="journal article" date="2016" name="Nat. Commun.">
        <title>Thousands of microbial genomes shed light on interconnected biogeochemical processes in an aquifer system.</title>
        <authorList>
            <person name="Anantharaman K."/>
            <person name="Brown C.T."/>
            <person name="Hug L.A."/>
            <person name="Sharon I."/>
            <person name="Castelle C.J."/>
            <person name="Probst A.J."/>
            <person name="Thomas B.C."/>
            <person name="Singh A."/>
            <person name="Wilkins M.J."/>
            <person name="Karaoz U."/>
            <person name="Brodie E.L."/>
            <person name="Williams K.H."/>
            <person name="Hubbard S.S."/>
            <person name="Banfield J.F."/>
        </authorList>
    </citation>
    <scope>NUCLEOTIDE SEQUENCE [LARGE SCALE GENOMIC DNA]</scope>
</reference>
<evidence type="ECO:0008006" key="3">
    <source>
        <dbReference type="Google" id="ProtNLM"/>
    </source>
</evidence>
<gene>
    <name evidence="1" type="ORF">A2754_01475</name>
</gene>
<evidence type="ECO:0000313" key="2">
    <source>
        <dbReference type="Proteomes" id="UP000177953"/>
    </source>
</evidence>
<sequence length="171" mass="19605">MGSDKVILPPDFRDIDGPLIFLAGPIRGAEDWQSEAIEIIHRADSGIYIASPRREVFDESFDFDVQTDWETKYLNLAAERGVILFWLAREAHHSCDNGRSYAQTTRFELATWVERFRHRDVGIVIGIEKGFSGVEYIRKMVSANIVIVDTLEDTCAEAVKIIKNKKMRRML</sequence>
<dbReference type="Proteomes" id="UP000177953">
    <property type="component" value="Unassembled WGS sequence"/>
</dbReference>
<accession>A0A1F6MBS2</accession>
<name>A0A1F6MBS2_9BACT</name>
<evidence type="ECO:0000313" key="1">
    <source>
        <dbReference type="EMBL" id="OGH69008.1"/>
    </source>
</evidence>
<organism evidence="1 2">
    <name type="scientific">Candidatus Magasanikbacteria bacterium RIFCSPHIGHO2_01_FULL_47_8</name>
    <dbReference type="NCBI Taxonomy" id="1798673"/>
    <lineage>
        <taxon>Bacteria</taxon>
        <taxon>Candidatus Magasanikiibacteriota</taxon>
    </lineage>
</organism>
<dbReference type="EMBL" id="MFPU01000071">
    <property type="protein sequence ID" value="OGH69008.1"/>
    <property type="molecule type" value="Genomic_DNA"/>
</dbReference>
<comment type="caution">
    <text evidence="1">The sequence shown here is derived from an EMBL/GenBank/DDBJ whole genome shotgun (WGS) entry which is preliminary data.</text>
</comment>
<proteinExistence type="predicted"/>
<protein>
    <recommendedName>
        <fullName evidence="3">Nucleoside 2-deoxyribosyltransferase</fullName>
    </recommendedName>
</protein>
<dbReference type="AlphaFoldDB" id="A0A1F6MBS2"/>